<feature type="transmembrane region" description="Helical" evidence="2">
    <location>
        <begin position="140"/>
        <end position="157"/>
    </location>
</feature>
<keyword evidence="2" id="KW-1133">Transmembrane helix</keyword>
<evidence type="ECO:0000313" key="4">
    <source>
        <dbReference type="Proteomes" id="UP000053201"/>
    </source>
</evidence>
<dbReference type="GeneID" id="27688985"/>
<dbReference type="VEuPathDB" id="FungiDB:SPPG_05622"/>
<keyword evidence="2" id="KW-0812">Transmembrane</keyword>
<gene>
    <name evidence="3" type="ORF">SPPG_05622</name>
</gene>
<evidence type="ECO:0000256" key="2">
    <source>
        <dbReference type="SAM" id="Phobius"/>
    </source>
</evidence>
<dbReference type="RefSeq" id="XP_016607418.1">
    <property type="nucleotide sequence ID" value="XM_016753833.1"/>
</dbReference>
<dbReference type="InParanoid" id="A0A0L0HF23"/>
<keyword evidence="2" id="KW-0472">Membrane</keyword>
<feature type="transmembrane region" description="Helical" evidence="2">
    <location>
        <begin position="71"/>
        <end position="92"/>
    </location>
</feature>
<organism evidence="3 4">
    <name type="scientific">Spizellomyces punctatus (strain DAOM BR117)</name>
    <dbReference type="NCBI Taxonomy" id="645134"/>
    <lineage>
        <taxon>Eukaryota</taxon>
        <taxon>Fungi</taxon>
        <taxon>Fungi incertae sedis</taxon>
        <taxon>Chytridiomycota</taxon>
        <taxon>Chytridiomycota incertae sedis</taxon>
        <taxon>Chytridiomycetes</taxon>
        <taxon>Spizellomycetales</taxon>
        <taxon>Spizellomycetaceae</taxon>
        <taxon>Spizellomyces</taxon>
    </lineage>
</organism>
<proteinExistence type="predicted"/>
<name>A0A0L0HF23_SPIPD</name>
<protein>
    <submittedName>
        <fullName evidence="3">Uncharacterized protein</fullName>
    </submittedName>
</protein>
<dbReference type="OrthoDB" id="10610401at2759"/>
<dbReference type="Proteomes" id="UP000053201">
    <property type="component" value="Unassembled WGS sequence"/>
</dbReference>
<keyword evidence="4" id="KW-1185">Reference proteome</keyword>
<accession>A0A0L0HF23</accession>
<sequence length="202" mass="22767">MSSMSQKPSPEALSPSKPTASPAAVRAASDPTEQSTWPLYADLWFTHAVIFRGLCHLVFWCFPDSYWTKRIPLLFEFAFGLLGWIILLKCFFMRSAKLDVDQRLGSKWLTAFVLGASAAIPLLYLQKDMELDDDQVSRTLNLWSGSFTIVGAMANWFKYKELCKQLWDDCCQGYVQAKSCVRADQCASDEKDEVGLSPVAKQ</sequence>
<evidence type="ECO:0000256" key="1">
    <source>
        <dbReference type="SAM" id="MobiDB-lite"/>
    </source>
</evidence>
<feature type="transmembrane region" description="Helical" evidence="2">
    <location>
        <begin position="104"/>
        <end position="125"/>
    </location>
</feature>
<dbReference type="EMBL" id="KQ257458">
    <property type="protein sequence ID" value="KNC99378.1"/>
    <property type="molecule type" value="Genomic_DNA"/>
</dbReference>
<feature type="region of interest" description="Disordered" evidence="1">
    <location>
        <begin position="1"/>
        <end position="25"/>
    </location>
</feature>
<dbReference type="AlphaFoldDB" id="A0A0L0HF23"/>
<evidence type="ECO:0000313" key="3">
    <source>
        <dbReference type="EMBL" id="KNC99378.1"/>
    </source>
</evidence>
<reference evidence="3 4" key="1">
    <citation type="submission" date="2009-08" db="EMBL/GenBank/DDBJ databases">
        <title>The Genome Sequence of Spizellomyces punctatus strain DAOM BR117.</title>
        <authorList>
            <consortium name="The Broad Institute Genome Sequencing Platform"/>
            <person name="Russ C."/>
            <person name="Cuomo C."/>
            <person name="Shea T."/>
            <person name="Young S.K."/>
            <person name="Zeng Q."/>
            <person name="Koehrsen M."/>
            <person name="Haas B."/>
            <person name="Borodovsky M."/>
            <person name="Guigo R."/>
            <person name="Alvarado L."/>
            <person name="Berlin A."/>
            <person name="Bochicchio J."/>
            <person name="Borenstein D."/>
            <person name="Chapman S."/>
            <person name="Chen Z."/>
            <person name="Engels R."/>
            <person name="Freedman E."/>
            <person name="Gellesch M."/>
            <person name="Goldberg J."/>
            <person name="Griggs A."/>
            <person name="Gujja S."/>
            <person name="Heiman D."/>
            <person name="Hepburn T."/>
            <person name="Howarth C."/>
            <person name="Jen D."/>
            <person name="Larson L."/>
            <person name="Lewis B."/>
            <person name="Mehta T."/>
            <person name="Park D."/>
            <person name="Pearson M."/>
            <person name="Roberts A."/>
            <person name="Saif S."/>
            <person name="Shenoy N."/>
            <person name="Sisk P."/>
            <person name="Stolte C."/>
            <person name="Sykes S."/>
            <person name="Thomson T."/>
            <person name="Walk T."/>
            <person name="White J."/>
            <person name="Yandava C."/>
            <person name="Burger G."/>
            <person name="Gray M.W."/>
            <person name="Holland P.W.H."/>
            <person name="King N."/>
            <person name="Lang F.B.F."/>
            <person name="Roger A.J."/>
            <person name="Ruiz-Trillo I."/>
            <person name="Lander E."/>
            <person name="Nusbaum C."/>
        </authorList>
    </citation>
    <scope>NUCLEOTIDE SEQUENCE [LARGE SCALE GENOMIC DNA]</scope>
    <source>
        <strain evidence="3 4">DAOM BR117</strain>
    </source>
</reference>